<protein>
    <submittedName>
        <fullName evidence="7">O-antigen ligase</fullName>
    </submittedName>
</protein>
<dbReference type="OrthoDB" id="8576060at2"/>
<feature type="domain" description="O-antigen ligase-related" evidence="6">
    <location>
        <begin position="189"/>
        <end position="342"/>
    </location>
</feature>
<evidence type="ECO:0000256" key="3">
    <source>
        <dbReference type="ARBA" id="ARBA00022989"/>
    </source>
</evidence>
<evidence type="ECO:0000256" key="2">
    <source>
        <dbReference type="ARBA" id="ARBA00022692"/>
    </source>
</evidence>
<accession>A0A562B2D2</accession>
<feature type="transmembrane region" description="Helical" evidence="5">
    <location>
        <begin position="61"/>
        <end position="80"/>
    </location>
</feature>
<dbReference type="AlphaFoldDB" id="A0A562B2D2"/>
<feature type="transmembrane region" description="Helical" evidence="5">
    <location>
        <begin position="92"/>
        <end position="109"/>
    </location>
</feature>
<keyword evidence="2 5" id="KW-0812">Transmembrane</keyword>
<reference evidence="7 8" key="1">
    <citation type="submission" date="2019-07" db="EMBL/GenBank/DDBJ databases">
        <title>Genome sequencing of lignin-degrading bacterial isolates.</title>
        <authorList>
            <person name="Gladden J."/>
        </authorList>
    </citation>
    <scope>NUCLEOTIDE SEQUENCE [LARGE SCALE GENOMIC DNA]</scope>
    <source>
        <strain evidence="7 8">J11</strain>
    </source>
</reference>
<dbReference type="PANTHER" id="PTHR37422:SF23">
    <property type="entry name" value="TEICHURONIC ACID BIOSYNTHESIS PROTEIN TUAE"/>
    <property type="match status" value="1"/>
</dbReference>
<evidence type="ECO:0000259" key="6">
    <source>
        <dbReference type="Pfam" id="PF04932"/>
    </source>
</evidence>
<proteinExistence type="predicted"/>
<keyword evidence="3 5" id="KW-1133">Transmembrane helix</keyword>
<keyword evidence="4 5" id="KW-0472">Membrane</keyword>
<feature type="transmembrane region" description="Helical" evidence="5">
    <location>
        <begin position="229"/>
        <end position="246"/>
    </location>
</feature>
<keyword evidence="8" id="KW-1185">Reference proteome</keyword>
<feature type="transmembrane region" description="Helical" evidence="5">
    <location>
        <begin position="121"/>
        <end position="144"/>
    </location>
</feature>
<comment type="subcellular location">
    <subcellularLocation>
        <location evidence="1">Membrane</location>
        <topology evidence="1">Multi-pass membrane protein</topology>
    </subcellularLocation>
</comment>
<organism evidence="7 8">
    <name type="scientific">Cupriavidus gilardii J11</name>
    <dbReference type="NCBI Taxonomy" id="936133"/>
    <lineage>
        <taxon>Bacteria</taxon>
        <taxon>Pseudomonadati</taxon>
        <taxon>Pseudomonadota</taxon>
        <taxon>Betaproteobacteria</taxon>
        <taxon>Burkholderiales</taxon>
        <taxon>Burkholderiaceae</taxon>
        <taxon>Cupriavidus</taxon>
    </lineage>
</organism>
<feature type="transmembrane region" description="Helical" evidence="5">
    <location>
        <begin position="366"/>
        <end position="385"/>
    </location>
</feature>
<gene>
    <name evidence="7" type="ORF">L602_000700001120</name>
</gene>
<dbReference type="EMBL" id="VLJN01000065">
    <property type="protein sequence ID" value="TWG79296.1"/>
    <property type="molecule type" value="Genomic_DNA"/>
</dbReference>
<dbReference type="InterPro" id="IPR051533">
    <property type="entry name" value="WaaL-like"/>
</dbReference>
<dbReference type="InterPro" id="IPR007016">
    <property type="entry name" value="O-antigen_ligase-rel_domated"/>
</dbReference>
<evidence type="ECO:0000256" key="5">
    <source>
        <dbReference type="SAM" id="Phobius"/>
    </source>
</evidence>
<dbReference type="PANTHER" id="PTHR37422">
    <property type="entry name" value="TEICHURONIC ACID BIOSYNTHESIS PROTEIN TUAE"/>
    <property type="match status" value="1"/>
</dbReference>
<evidence type="ECO:0000313" key="8">
    <source>
        <dbReference type="Proteomes" id="UP000318141"/>
    </source>
</evidence>
<evidence type="ECO:0000256" key="4">
    <source>
        <dbReference type="ARBA" id="ARBA00023136"/>
    </source>
</evidence>
<evidence type="ECO:0000256" key="1">
    <source>
        <dbReference type="ARBA" id="ARBA00004141"/>
    </source>
</evidence>
<sequence length="436" mass="46869">MQYTNRFSFAVAAIAAALSPALMLTLKGGAGYCYFAALAAGLIWLWHGDNRRRAFQVLRSCKWYLAAMAGYPLIIALQALLGYRVPGWAFDAPARLLLAAPILALLAAVPDRWLRPMQWGCVAGAVGAAIWSVVMTSSSVDWMVYGRAGNPFTNPIPFGNTALVLGFMGAVGLADPGRPRWDRALRLVGLVAGCYASYTSESRGGWLAIPVMLWILVMRFHVSRMEPRRALATFAAVLALAVVGAWNTPIVQNRIAAAMSDFHRLEHGDANTSIGWRLQQWRAASQMFAEHPVLGIGKGHFEPALREMAEEGKVPPNIVHRHAHNEFFSTLAELGMAGVAALFLLYFGSIVYFWRYRHSPDPDTATAAGMGLVLTLGSLVFGITIDVFSLVMNTAFYALTTATLLGIIASRQGFGAATSAPASASSASRCVAGSGS</sequence>
<keyword evidence="7" id="KW-0436">Ligase</keyword>
<dbReference type="Pfam" id="PF04932">
    <property type="entry name" value="Wzy_C"/>
    <property type="match status" value="1"/>
</dbReference>
<comment type="caution">
    <text evidence="7">The sequence shown here is derived from an EMBL/GenBank/DDBJ whole genome shotgun (WGS) entry which is preliminary data.</text>
</comment>
<feature type="transmembrane region" description="Helical" evidence="5">
    <location>
        <begin position="204"/>
        <end position="222"/>
    </location>
</feature>
<feature type="transmembrane region" description="Helical" evidence="5">
    <location>
        <begin position="33"/>
        <end position="49"/>
    </location>
</feature>
<dbReference type="GO" id="GO:0016020">
    <property type="term" value="C:membrane"/>
    <property type="evidence" value="ECO:0007669"/>
    <property type="project" value="UniProtKB-SubCell"/>
</dbReference>
<name>A0A562B2D2_9BURK</name>
<evidence type="ECO:0000313" key="7">
    <source>
        <dbReference type="EMBL" id="TWG79296.1"/>
    </source>
</evidence>
<dbReference type="GO" id="GO:0016874">
    <property type="term" value="F:ligase activity"/>
    <property type="evidence" value="ECO:0007669"/>
    <property type="project" value="UniProtKB-KW"/>
</dbReference>
<dbReference type="Proteomes" id="UP000318141">
    <property type="component" value="Unassembled WGS sequence"/>
</dbReference>
<feature type="transmembrane region" description="Helical" evidence="5">
    <location>
        <begin position="334"/>
        <end position="354"/>
    </location>
</feature>